<dbReference type="OrthoDB" id="18978at2157"/>
<gene>
    <name evidence="4" type="ORF">D1868_04805</name>
</gene>
<keyword evidence="4" id="KW-0131">Cell cycle</keyword>
<evidence type="ECO:0000256" key="2">
    <source>
        <dbReference type="SAM" id="MobiDB-lite"/>
    </source>
</evidence>
<dbReference type="AlphaFoldDB" id="A0A650CNE5"/>
<dbReference type="InterPro" id="IPR053653">
    <property type="entry name" value="Cell_Div_Membrane-Interact"/>
</dbReference>
<dbReference type="RefSeq" id="WP_156006066.1">
    <property type="nucleotide sequence ID" value="NZ_CP045483.1"/>
</dbReference>
<dbReference type="Proteomes" id="UP000423396">
    <property type="component" value="Chromosome"/>
</dbReference>
<accession>A0A650CNE5</accession>
<dbReference type="EMBL" id="CP045483">
    <property type="protein sequence ID" value="QGR19366.1"/>
    <property type="molecule type" value="Genomic_DNA"/>
</dbReference>
<feature type="domain" description="CdvA-like coiled-coil" evidence="3">
    <location>
        <begin position="86"/>
        <end position="206"/>
    </location>
</feature>
<evidence type="ECO:0000256" key="1">
    <source>
        <dbReference type="SAM" id="Coils"/>
    </source>
</evidence>
<proteinExistence type="predicted"/>
<keyword evidence="4" id="KW-0132">Cell division</keyword>
<keyword evidence="1" id="KW-0175">Coiled coil</keyword>
<feature type="coiled-coil region" evidence="1">
    <location>
        <begin position="120"/>
        <end position="147"/>
    </location>
</feature>
<sequence length="238" mass="27235">MPVSVEVLTKFIGQKIKDIYGRDVGILLHVYTEIDGTVTGVEISKGDEIKSYAPDSLKLDGDSLVLIPEWRNEAYKILGYMEKIRRRQKALEELYSKNEIPKSMYDDMKRKLDAEMLKVRDEQSKLKGKLKDRLNKIEDQLSQIDRATIALKMSYISGELPETAYKNSIEILRQSKESYTVERDDIRKTLDKLDGLDKESLDLKPSPSLPTQTEQSTKTESNKSEVPLPIPVRVINTL</sequence>
<reference evidence="4 5" key="1">
    <citation type="submission" date="2019-10" db="EMBL/GenBank/DDBJ databases">
        <title>Genome Sequences from Six Type Strain Members of the Archaeal Family Sulfolobaceae: Acidianus ambivalens, Acidianus infernus, Metallosphaera prunae, Stygiolobus azoricus, Sulfolobus metallicus, and Sulfurisphaera ohwakuensis.</title>
        <authorList>
            <person name="Counts J.A."/>
            <person name="Kelly R.M."/>
        </authorList>
    </citation>
    <scope>NUCLEOTIDE SEQUENCE [LARGE SCALE GENOMIC DNA]</scope>
    <source>
        <strain evidence="4 5">FC6</strain>
    </source>
</reference>
<dbReference type="KEGG" id="sazo:D1868_04805"/>
<keyword evidence="5" id="KW-1185">Reference proteome</keyword>
<evidence type="ECO:0000313" key="5">
    <source>
        <dbReference type="Proteomes" id="UP000423396"/>
    </source>
</evidence>
<dbReference type="GO" id="GO:0051301">
    <property type="term" value="P:cell division"/>
    <property type="evidence" value="ECO:0007669"/>
    <property type="project" value="UniProtKB-KW"/>
</dbReference>
<evidence type="ECO:0000313" key="4">
    <source>
        <dbReference type="EMBL" id="QGR19366.1"/>
    </source>
</evidence>
<protein>
    <submittedName>
        <fullName evidence="4">Cell division protein</fullName>
    </submittedName>
</protein>
<feature type="compositionally biased region" description="Polar residues" evidence="2">
    <location>
        <begin position="209"/>
        <end position="219"/>
    </location>
</feature>
<evidence type="ECO:0000259" key="3">
    <source>
        <dbReference type="Pfam" id="PF18822"/>
    </source>
</evidence>
<dbReference type="GeneID" id="42798366"/>
<feature type="region of interest" description="Disordered" evidence="2">
    <location>
        <begin position="196"/>
        <end position="228"/>
    </location>
</feature>
<dbReference type="Pfam" id="PF18822">
    <property type="entry name" value="CdvA"/>
    <property type="match status" value="1"/>
</dbReference>
<dbReference type="NCBIfam" id="NF041007">
    <property type="entry name" value="cell_div_CdvA"/>
    <property type="match status" value="1"/>
</dbReference>
<name>A0A650CNE5_9CREN</name>
<organism evidence="4 5">
    <name type="scientific">Stygiolobus azoricus</name>
    <dbReference type="NCBI Taxonomy" id="41675"/>
    <lineage>
        <taxon>Archaea</taxon>
        <taxon>Thermoproteota</taxon>
        <taxon>Thermoprotei</taxon>
        <taxon>Sulfolobales</taxon>
        <taxon>Sulfolobaceae</taxon>
        <taxon>Stygiolobus</taxon>
    </lineage>
</organism>
<dbReference type="InterPro" id="IPR041461">
    <property type="entry name" value="CdvA_CC"/>
</dbReference>